<reference evidence="1 2" key="1">
    <citation type="submission" date="2023-12" db="EMBL/GenBank/DDBJ databases">
        <title>A high-quality genome assembly for Dillenia turbinata (Dilleniales).</title>
        <authorList>
            <person name="Chanderbali A."/>
        </authorList>
    </citation>
    <scope>NUCLEOTIDE SEQUENCE [LARGE SCALE GENOMIC DNA]</scope>
    <source>
        <strain evidence="1">LSX21</strain>
        <tissue evidence="1">Leaf</tissue>
    </source>
</reference>
<organism evidence="1 2">
    <name type="scientific">Dillenia turbinata</name>
    <dbReference type="NCBI Taxonomy" id="194707"/>
    <lineage>
        <taxon>Eukaryota</taxon>
        <taxon>Viridiplantae</taxon>
        <taxon>Streptophyta</taxon>
        <taxon>Embryophyta</taxon>
        <taxon>Tracheophyta</taxon>
        <taxon>Spermatophyta</taxon>
        <taxon>Magnoliopsida</taxon>
        <taxon>eudicotyledons</taxon>
        <taxon>Gunneridae</taxon>
        <taxon>Pentapetalae</taxon>
        <taxon>Dilleniales</taxon>
        <taxon>Dilleniaceae</taxon>
        <taxon>Dillenia</taxon>
    </lineage>
</organism>
<gene>
    <name evidence="1" type="ORF">RJ641_005329</name>
</gene>
<name>A0AAN8V944_9MAGN</name>
<proteinExistence type="predicted"/>
<protein>
    <submittedName>
        <fullName evidence="1">Uncharacterized protein</fullName>
    </submittedName>
</protein>
<dbReference type="Proteomes" id="UP001370490">
    <property type="component" value="Unassembled WGS sequence"/>
</dbReference>
<evidence type="ECO:0000313" key="1">
    <source>
        <dbReference type="EMBL" id="KAK6929124.1"/>
    </source>
</evidence>
<keyword evidence="2" id="KW-1185">Reference proteome</keyword>
<dbReference type="EMBL" id="JBAMMX010000013">
    <property type="protein sequence ID" value="KAK6929124.1"/>
    <property type="molecule type" value="Genomic_DNA"/>
</dbReference>
<sequence length="85" mass="9478">MPYYFSTLGYFQLDWAETNKRVALVSLLTTLVESLPIDGVVDDNVSVPLTTIKSTSPNISAWDANAMQLAALLFEYSIRHSCICF</sequence>
<evidence type="ECO:0000313" key="2">
    <source>
        <dbReference type="Proteomes" id="UP001370490"/>
    </source>
</evidence>
<accession>A0AAN8V944</accession>
<comment type="caution">
    <text evidence="1">The sequence shown here is derived from an EMBL/GenBank/DDBJ whole genome shotgun (WGS) entry which is preliminary data.</text>
</comment>
<dbReference type="AlphaFoldDB" id="A0AAN8V944"/>